<dbReference type="AlphaFoldDB" id="A0A853JD93"/>
<dbReference type="SUPFAM" id="SSF53098">
    <property type="entry name" value="Ribonuclease H-like"/>
    <property type="match status" value="1"/>
</dbReference>
<dbReference type="CDD" id="cd06127">
    <property type="entry name" value="DEDDh"/>
    <property type="match status" value="1"/>
</dbReference>
<keyword evidence="2 4" id="KW-0378">Hydrolase</keyword>
<sequence>MDALRRWWWRGRHGGGEWAALLQPAPAGEWVSLDVETTGLDPQRDHILSLAAVPVRDGRALLSERFERRIRPDRGFDIESIRHHRITPDEAAGGISVTPAVREFLRWLGPRRLLGYHLVFDLAMLAPHVKALTGFALPNPRVELADTYAARARRARPDVPPNLDFGHIADALGVPVLARHSALGDATTVALCWLALQGVARNAPSRPR</sequence>
<feature type="domain" description="Exonuclease" evidence="3">
    <location>
        <begin position="29"/>
        <end position="202"/>
    </location>
</feature>
<organism evidence="4 5">
    <name type="scientific">Luteimonas salinisoli</name>
    <dbReference type="NCBI Taxonomy" id="2752307"/>
    <lineage>
        <taxon>Bacteria</taxon>
        <taxon>Pseudomonadati</taxon>
        <taxon>Pseudomonadota</taxon>
        <taxon>Gammaproteobacteria</taxon>
        <taxon>Lysobacterales</taxon>
        <taxon>Lysobacteraceae</taxon>
        <taxon>Luteimonas</taxon>
    </lineage>
</organism>
<evidence type="ECO:0000313" key="4">
    <source>
        <dbReference type="EMBL" id="NZA26805.1"/>
    </source>
</evidence>
<dbReference type="InterPro" id="IPR036397">
    <property type="entry name" value="RNaseH_sf"/>
</dbReference>
<dbReference type="PANTHER" id="PTHR30231">
    <property type="entry name" value="DNA POLYMERASE III SUBUNIT EPSILON"/>
    <property type="match status" value="1"/>
</dbReference>
<dbReference type="Pfam" id="PF00929">
    <property type="entry name" value="RNase_T"/>
    <property type="match status" value="1"/>
</dbReference>
<dbReference type="Proteomes" id="UP000578091">
    <property type="component" value="Unassembled WGS sequence"/>
</dbReference>
<proteinExistence type="predicted"/>
<dbReference type="InterPro" id="IPR013520">
    <property type="entry name" value="Ribonucl_H"/>
</dbReference>
<evidence type="ECO:0000256" key="2">
    <source>
        <dbReference type="ARBA" id="ARBA00022839"/>
    </source>
</evidence>
<accession>A0A853JD93</accession>
<dbReference type="GO" id="GO:0005829">
    <property type="term" value="C:cytosol"/>
    <property type="evidence" value="ECO:0007669"/>
    <property type="project" value="TreeGrafter"/>
</dbReference>
<dbReference type="RefSeq" id="WP_180678591.1">
    <property type="nucleotide sequence ID" value="NZ_JACCKA010000062.1"/>
</dbReference>
<evidence type="ECO:0000313" key="5">
    <source>
        <dbReference type="Proteomes" id="UP000578091"/>
    </source>
</evidence>
<dbReference type="InterPro" id="IPR012337">
    <property type="entry name" value="RNaseH-like_sf"/>
</dbReference>
<evidence type="ECO:0000256" key="1">
    <source>
        <dbReference type="ARBA" id="ARBA00022722"/>
    </source>
</evidence>
<dbReference type="GO" id="GO:0008408">
    <property type="term" value="F:3'-5' exonuclease activity"/>
    <property type="evidence" value="ECO:0007669"/>
    <property type="project" value="TreeGrafter"/>
</dbReference>
<dbReference type="GO" id="GO:0003676">
    <property type="term" value="F:nucleic acid binding"/>
    <property type="evidence" value="ECO:0007669"/>
    <property type="project" value="InterPro"/>
</dbReference>
<dbReference type="PANTHER" id="PTHR30231:SF7">
    <property type="entry name" value="BLR4117 PROTEIN"/>
    <property type="match status" value="1"/>
</dbReference>
<dbReference type="SMART" id="SM00479">
    <property type="entry name" value="EXOIII"/>
    <property type="match status" value="1"/>
</dbReference>
<protein>
    <submittedName>
        <fullName evidence="4">3'-5' exonuclease</fullName>
    </submittedName>
</protein>
<keyword evidence="5" id="KW-1185">Reference proteome</keyword>
<keyword evidence="1" id="KW-0540">Nuclease</keyword>
<dbReference type="EMBL" id="JACCKA010000062">
    <property type="protein sequence ID" value="NZA26805.1"/>
    <property type="molecule type" value="Genomic_DNA"/>
</dbReference>
<gene>
    <name evidence="4" type="ORF">H0E84_10455</name>
</gene>
<keyword evidence="2 4" id="KW-0269">Exonuclease</keyword>
<dbReference type="GO" id="GO:0006259">
    <property type="term" value="P:DNA metabolic process"/>
    <property type="evidence" value="ECO:0007669"/>
    <property type="project" value="UniProtKB-ARBA"/>
</dbReference>
<name>A0A853JD93_9GAMM</name>
<reference evidence="4 5" key="1">
    <citation type="submission" date="2020-07" db="EMBL/GenBank/DDBJ databases">
        <title>Luteimonas sp. SJ-92.</title>
        <authorList>
            <person name="Huang X.-X."/>
            <person name="Xu L."/>
            <person name="Sun J.-Q."/>
        </authorList>
    </citation>
    <scope>NUCLEOTIDE SEQUENCE [LARGE SCALE GENOMIC DNA]</scope>
    <source>
        <strain evidence="4 5">SJ-92</strain>
    </source>
</reference>
<evidence type="ECO:0000259" key="3">
    <source>
        <dbReference type="SMART" id="SM00479"/>
    </source>
</evidence>
<comment type="caution">
    <text evidence="4">The sequence shown here is derived from an EMBL/GenBank/DDBJ whole genome shotgun (WGS) entry which is preliminary data.</text>
</comment>
<dbReference type="Gene3D" id="3.30.420.10">
    <property type="entry name" value="Ribonuclease H-like superfamily/Ribonuclease H"/>
    <property type="match status" value="1"/>
</dbReference>